<keyword evidence="3 4" id="KW-0067">ATP-binding</keyword>
<comment type="cofactor">
    <cofactor evidence="4">
        <name>Mg(2+)</name>
        <dbReference type="ChEBI" id="CHEBI:18420"/>
    </cofactor>
    <text evidence="4">Binds 1 Mg(2+) ion per subunit.</text>
</comment>
<dbReference type="FunFam" id="3.40.50.300:FF:000166">
    <property type="entry name" value="vesicle-fusing ATPase isoform X1"/>
    <property type="match status" value="1"/>
</dbReference>
<feature type="domain" description="AAA+ ATPase" evidence="6">
    <location>
        <begin position="451"/>
        <end position="601"/>
    </location>
</feature>
<comment type="catalytic activity">
    <reaction evidence="4">
        <text>ATP + H2O = ADP + phosphate + H(+)</text>
        <dbReference type="Rhea" id="RHEA:13065"/>
        <dbReference type="ChEBI" id="CHEBI:15377"/>
        <dbReference type="ChEBI" id="CHEBI:15378"/>
        <dbReference type="ChEBI" id="CHEBI:30616"/>
        <dbReference type="ChEBI" id="CHEBI:43474"/>
        <dbReference type="ChEBI" id="CHEBI:456216"/>
        <dbReference type="EC" id="3.6.4.6"/>
    </reaction>
</comment>
<dbReference type="GO" id="GO:0005795">
    <property type="term" value="C:Golgi stack"/>
    <property type="evidence" value="ECO:0007669"/>
    <property type="project" value="TreeGrafter"/>
</dbReference>
<evidence type="ECO:0000256" key="3">
    <source>
        <dbReference type="ARBA" id="ARBA00022840"/>
    </source>
</evidence>
<dbReference type="InterPro" id="IPR003959">
    <property type="entry name" value="ATPase_AAA_core"/>
</dbReference>
<dbReference type="InterPro" id="IPR039812">
    <property type="entry name" value="Vesicle-fus_ATPase"/>
</dbReference>
<evidence type="ECO:0000313" key="7">
    <source>
        <dbReference type="EMBL" id="CAD8813938.1"/>
    </source>
</evidence>
<dbReference type="AlphaFoldDB" id="A0A7S0Z8H2"/>
<evidence type="ECO:0000256" key="5">
    <source>
        <dbReference type="SAM" id="MobiDB-lite"/>
    </source>
</evidence>
<comment type="subcellular location">
    <subcellularLocation>
        <location evidence="4">Cytoplasm</location>
    </subcellularLocation>
</comment>
<dbReference type="InterPro" id="IPR003593">
    <property type="entry name" value="AAA+_ATPase"/>
</dbReference>
<dbReference type="PANTHER" id="PTHR23078:SF3">
    <property type="entry name" value="VESICLE-FUSING ATPASE"/>
    <property type="match status" value="1"/>
</dbReference>
<dbReference type="FunFam" id="1.10.8.60:FF:000127">
    <property type="entry name" value="Vesicular-fusion protein SEC18"/>
    <property type="match status" value="1"/>
</dbReference>
<dbReference type="GO" id="GO:0046872">
    <property type="term" value="F:metal ion binding"/>
    <property type="evidence" value="ECO:0007669"/>
    <property type="project" value="UniProtKB-UniRule"/>
</dbReference>
<comment type="function">
    <text evidence="4">Required for vesicle-mediated transport. Catalyzes the fusion of transport vesicles within the Golgi cisternae. Is also required for transport from the endoplasmic reticulum to the Golgi stack. Seems to function as a fusion protein required for the delivery of cargo proteins to all compartments of the Golgi stack independent of vesicle origin.</text>
</comment>
<dbReference type="SUPFAM" id="SSF52540">
    <property type="entry name" value="P-loop containing nucleoside triphosphate hydrolases"/>
    <property type="match status" value="2"/>
</dbReference>
<dbReference type="Gene3D" id="1.10.8.60">
    <property type="match status" value="1"/>
</dbReference>
<dbReference type="GO" id="GO:0016887">
    <property type="term" value="F:ATP hydrolysis activity"/>
    <property type="evidence" value="ECO:0007669"/>
    <property type="project" value="InterPro"/>
</dbReference>
<dbReference type="FunFam" id="3.40.50.300:FF:000154">
    <property type="entry name" value="Vesicle-fusing ATPase 1"/>
    <property type="match status" value="1"/>
</dbReference>
<dbReference type="InterPro" id="IPR027417">
    <property type="entry name" value="P-loop_NTPase"/>
</dbReference>
<protein>
    <recommendedName>
        <fullName evidence="4">Vesicle-fusing ATPase</fullName>
        <ecNumber evidence="4">3.6.4.6</ecNumber>
    </recommendedName>
</protein>
<dbReference type="EMBL" id="HBFO01007220">
    <property type="protein sequence ID" value="CAD8813938.1"/>
    <property type="molecule type" value="Transcribed_RNA"/>
</dbReference>
<keyword evidence="4" id="KW-0813">Transport</keyword>
<accession>A0A7S0Z8H2</accession>
<dbReference type="Pfam" id="PF17862">
    <property type="entry name" value="AAA_lid_3"/>
    <property type="match status" value="1"/>
</dbReference>
<comment type="similarity">
    <text evidence="1 4">Belongs to the AAA ATPase family.</text>
</comment>
<dbReference type="GO" id="GO:0005524">
    <property type="term" value="F:ATP binding"/>
    <property type="evidence" value="ECO:0007669"/>
    <property type="project" value="UniProtKB-UniRule"/>
</dbReference>
<dbReference type="SMART" id="SM00382">
    <property type="entry name" value="AAA"/>
    <property type="match status" value="2"/>
</dbReference>
<dbReference type="EC" id="3.6.4.6" evidence="4"/>
<keyword evidence="4" id="KW-0931">ER-Golgi transport</keyword>
<dbReference type="Gene3D" id="3.40.50.300">
    <property type="entry name" value="P-loop containing nucleotide triphosphate hydrolases"/>
    <property type="match status" value="2"/>
</dbReference>
<dbReference type="GO" id="GO:0035494">
    <property type="term" value="P:SNARE complex disassembly"/>
    <property type="evidence" value="ECO:0007669"/>
    <property type="project" value="InterPro"/>
</dbReference>
<keyword evidence="2 4" id="KW-0547">Nucleotide-binding</keyword>
<name>A0A7S0Z8H2_9CHLO</name>
<feature type="domain" description="AAA+ ATPase" evidence="6">
    <location>
        <begin position="166"/>
        <end position="314"/>
    </location>
</feature>
<keyword evidence="4" id="KW-0963">Cytoplasm</keyword>
<organism evidence="7">
    <name type="scientific">Ostreococcus mediterraneus</name>
    <dbReference type="NCBI Taxonomy" id="1486918"/>
    <lineage>
        <taxon>Eukaryota</taxon>
        <taxon>Viridiplantae</taxon>
        <taxon>Chlorophyta</taxon>
        <taxon>Mamiellophyceae</taxon>
        <taxon>Mamiellales</taxon>
        <taxon>Bathycoccaceae</taxon>
        <taxon>Ostreococcus</taxon>
    </lineage>
</organism>
<dbReference type="InterPro" id="IPR041569">
    <property type="entry name" value="AAA_lid_3"/>
</dbReference>
<keyword evidence="4" id="KW-0460">Magnesium</keyword>
<keyword evidence="4" id="KW-0653">Protein transport</keyword>
<dbReference type="Pfam" id="PF00004">
    <property type="entry name" value="AAA"/>
    <property type="match status" value="2"/>
</dbReference>
<reference evidence="7" key="1">
    <citation type="submission" date="2021-01" db="EMBL/GenBank/DDBJ databases">
        <authorList>
            <person name="Corre E."/>
            <person name="Pelletier E."/>
            <person name="Niang G."/>
            <person name="Scheremetjew M."/>
            <person name="Finn R."/>
            <person name="Kale V."/>
            <person name="Holt S."/>
            <person name="Cochrane G."/>
            <person name="Meng A."/>
            <person name="Brown T."/>
            <person name="Cohen L."/>
        </authorList>
    </citation>
    <scope>NUCLEOTIDE SEQUENCE</scope>
    <source>
        <strain evidence="7">Clade-D-RCC1621</strain>
    </source>
</reference>
<evidence type="ECO:0000256" key="4">
    <source>
        <dbReference type="RuleBase" id="RU367045"/>
    </source>
</evidence>
<dbReference type="GO" id="GO:0043001">
    <property type="term" value="P:Golgi to plasma membrane protein transport"/>
    <property type="evidence" value="ECO:0007669"/>
    <property type="project" value="TreeGrafter"/>
</dbReference>
<keyword evidence="4" id="KW-0378">Hydrolase</keyword>
<sequence>MRRVIAHTHKHTSALALRARIAPPRVVDVAHVDVPSRAVGQLSVTSLRSYAAFGVPATGNVPRAPSSAGIEKPKPKPAVRAAAPPGTKVELKKTGPAAGAGNTTPEVADEAKSSSQAHLARMFEDGSSFVEHGVGGLDKQFGDIFRRVFASRMVNKDVARRLGLQHVRGVLLYGPPGTGKTLVARQLGKMLNAHPPKIVNGPEILQKFVGQSEENVRMLFEDAEKEARQRGDNSKLHIIVFDEIDAVMKARGSGGATASIVHDNVVNQLLTKLDGMNALNNVLIVGITNRKDLLDPALLRPGRLELQVEVGLPDATGRAQILRIHTDSMAKEGLLGECVNVDDLAKETVNYSGAELKGLVTAATSYALTRHIKASQTFASDEAESAEAPVVLMEDFMSALTEVPPAMGADAATLEAMRPNGYFALDDSSAHKHAETSIKTFVKALQDGTTDHMSCLITGPPGSGKTALAATAALESDYPYVKVVRADTVIANANADAGTTDDVITRSLKASFEDALKSTLSCLVIDAVETLVGVAPGDADETRAPNHPKATATLSALLQRKPPAGRHLLVLLTSSSPKTLKRLGLAAGGVVDGAVHVPELAVDQARDVLVASGAFASSTQASSAVASLNRTSVPIKPLLSTARLARATSPESPDGVRVVAPSAWAACVDRTDLAARA</sequence>
<dbReference type="GO" id="GO:0006891">
    <property type="term" value="P:intra-Golgi vesicle-mediated transport"/>
    <property type="evidence" value="ECO:0007669"/>
    <property type="project" value="TreeGrafter"/>
</dbReference>
<keyword evidence="4" id="KW-0479">Metal-binding</keyword>
<proteinExistence type="inferred from homology"/>
<evidence type="ECO:0000259" key="6">
    <source>
        <dbReference type="SMART" id="SM00382"/>
    </source>
</evidence>
<evidence type="ECO:0000256" key="1">
    <source>
        <dbReference type="ARBA" id="ARBA00006914"/>
    </source>
</evidence>
<evidence type="ECO:0000256" key="2">
    <source>
        <dbReference type="ARBA" id="ARBA00022741"/>
    </source>
</evidence>
<feature type="region of interest" description="Disordered" evidence="5">
    <location>
        <begin position="61"/>
        <end position="106"/>
    </location>
</feature>
<gene>
    <name evidence="7" type="ORF">OMED0930_LOCUS5055</name>
</gene>
<dbReference type="PANTHER" id="PTHR23078">
    <property type="entry name" value="VESICULAR-FUSION PROTEIN NSF"/>
    <property type="match status" value="1"/>
</dbReference>